<name>A0ABQ3VAW1_9CHLR</name>
<evidence type="ECO:0008006" key="3">
    <source>
        <dbReference type="Google" id="ProtNLM"/>
    </source>
</evidence>
<accession>A0ABQ3VAW1</accession>
<gene>
    <name evidence="1" type="ORF">KSZ_06220</name>
</gene>
<keyword evidence="2" id="KW-1185">Reference proteome</keyword>
<dbReference type="EMBL" id="BNJJ01000002">
    <property type="protein sequence ID" value="GHO82616.1"/>
    <property type="molecule type" value="Genomic_DNA"/>
</dbReference>
<dbReference type="Proteomes" id="UP000635565">
    <property type="component" value="Unassembled WGS sequence"/>
</dbReference>
<dbReference type="SUPFAM" id="SSF52540">
    <property type="entry name" value="P-loop containing nucleoside triphosphate hydrolases"/>
    <property type="match status" value="1"/>
</dbReference>
<proteinExistence type="predicted"/>
<reference evidence="1 2" key="1">
    <citation type="journal article" date="2021" name="Int. J. Syst. Evol. Microbiol.">
        <title>Reticulibacter mediterranei gen. nov., sp. nov., within the new family Reticulibacteraceae fam. nov., and Ktedonospora formicarum gen. nov., sp. nov., Ktedonobacter robiniae sp. nov., Dictyobacter formicarum sp. nov. and Dictyobacter arantiisoli sp. nov., belonging to the class Ktedonobacteria.</title>
        <authorList>
            <person name="Yabe S."/>
            <person name="Zheng Y."/>
            <person name="Wang C.M."/>
            <person name="Sakai Y."/>
            <person name="Abe K."/>
            <person name="Yokota A."/>
            <person name="Donadio S."/>
            <person name="Cavaletti L."/>
            <person name="Monciardini P."/>
        </authorList>
    </citation>
    <scope>NUCLEOTIDE SEQUENCE [LARGE SCALE GENOMIC DNA]</scope>
    <source>
        <strain evidence="1 2">SOSP1-9</strain>
    </source>
</reference>
<comment type="caution">
    <text evidence="1">The sequence shown here is derived from an EMBL/GenBank/DDBJ whole genome shotgun (WGS) entry which is preliminary data.</text>
</comment>
<organism evidence="1 2">
    <name type="scientific">Dictyobacter formicarum</name>
    <dbReference type="NCBI Taxonomy" id="2778368"/>
    <lineage>
        <taxon>Bacteria</taxon>
        <taxon>Bacillati</taxon>
        <taxon>Chloroflexota</taxon>
        <taxon>Ktedonobacteria</taxon>
        <taxon>Ktedonobacterales</taxon>
        <taxon>Dictyobacteraceae</taxon>
        <taxon>Dictyobacter</taxon>
    </lineage>
</organism>
<evidence type="ECO:0000313" key="2">
    <source>
        <dbReference type="Proteomes" id="UP000635565"/>
    </source>
</evidence>
<protein>
    <recommendedName>
        <fullName evidence="3">RecF/RecN/SMC N-terminal domain-containing protein</fullName>
    </recommendedName>
</protein>
<evidence type="ECO:0000313" key="1">
    <source>
        <dbReference type="EMBL" id="GHO82616.1"/>
    </source>
</evidence>
<dbReference type="InterPro" id="IPR027417">
    <property type="entry name" value="P-loop_NTPase"/>
</dbReference>
<dbReference type="Gene3D" id="3.40.50.300">
    <property type="entry name" value="P-loop containing nucleotide triphosphate hydrolases"/>
    <property type="match status" value="1"/>
</dbReference>
<sequence length="63" mass="7155">MKPSFPREERAYRAASVLLWLALLPPRAVLLLDEVISSLDVVTEATVDHNLRRFLCTQILVAH</sequence>